<dbReference type="GO" id="GO:0140825">
    <property type="term" value="F:lactoperoxidase activity"/>
    <property type="evidence" value="ECO:0007669"/>
    <property type="project" value="UniProtKB-EC"/>
</dbReference>
<evidence type="ECO:0000313" key="17">
    <source>
        <dbReference type="Proteomes" id="UP001443914"/>
    </source>
</evidence>
<evidence type="ECO:0000256" key="9">
    <source>
        <dbReference type="PIRSR" id="PIRSR600823-1"/>
    </source>
</evidence>
<dbReference type="Pfam" id="PF00141">
    <property type="entry name" value="peroxidase"/>
    <property type="match status" value="1"/>
</dbReference>
<keyword evidence="4 14" id="KW-0349">Heme</keyword>
<feature type="active site" description="Proton acceptor" evidence="9">
    <location>
        <position position="68"/>
    </location>
</feature>
<evidence type="ECO:0000256" key="1">
    <source>
        <dbReference type="ARBA" id="ARBA00000189"/>
    </source>
</evidence>
<dbReference type="PANTHER" id="PTHR31517">
    <property type="match status" value="1"/>
</dbReference>
<comment type="function">
    <text evidence="14">Removal of H(2)O(2), oxidation of toxic reductants, biosynthesis and degradation of lignin, suberization, auxin catabolism, response to environmental stresses such as wounding, pathogen attack and oxidative stress.</text>
</comment>
<feature type="chain" id="PRO_5043088407" description="Peroxidase" evidence="14">
    <location>
        <begin position="23"/>
        <end position="320"/>
    </location>
</feature>
<comment type="cofactor">
    <cofactor evidence="11 14">
        <name>Ca(2+)</name>
        <dbReference type="ChEBI" id="CHEBI:29108"/>
    </cofactor>
    <text evidence="11 14">Binds 2 calcium ions per subunit.</text>
</comment>
<feature type="binding site" evidence="11">
    <location>
        <position position="243"/>
    </location>
    <ligand>
        <name>Ca(2+)</name>
        <dbReference type="ChEBI" id="CHEBI:29108"/>
        <label>2</label>
    </ligand>
</feature>
<comment type="similarity">
    <text evidence="14">Belongs to the peroxidase family. Classical plant (class III) peroxidase subfamily.</text>
</comment>
<evidence type="ECO:0000256" key="14">
    <source>
        <dbReference type="RuleBase" id="RU362060"/>
    </source>
</evidence>
<protein>
    <recommendedName>
        <fullName evidence="2 14">Peroxidase</fullName>
        <ecNumber evidence="2 14">1.11.1.7</ecNumber>
    </recommendedName>
</protein>
<dbReference type="CDD" id="cd00693">
    <property type="entry name" value="secretory_peroxidase"/>
    <property type="match status" value="1"/>
</dbReference>
<feature type="disulfide bond" evidence="13">
    <location>
        <begin position="37"/>
        <end position="113"/>
    </location>
</feature>
<keyword evidence="14" id="KW-0964">Secreted</keyword>
<feature type="binding site" evidence="11">
    <location>
        <position position="248"/>
    </location>
    <ligand>
        <name>Ca(2+)</name>
        <dbReference type="ChEBI" id="CHEBI:29108"/>
        <label>2</label>
    </ligand>
</feature>
<comment type="catalytic activity">
    <reaction evidence="1 14">
        <text>2 a phenolic donor + H2O2 = 2 a phenolic radical donor + 2 H2O</text>
        <dbReference type="Rhea" id="RHEA:56136"/>
        <dbReference type="ChEBI" id="CHEBI:15377"/>
        <dbReference type="ChEBI" id="CHEBI:16240"/>
        <dbReference type="ChEBI" id="CHEBI:139520"/>
        <dbReference type="ChEBI" id="CHEBI:139521"/>
        <dbReference type="EC" id="1.11.1.7"/>
    </reaction>
</comment>
<dbReference type="PRINTS" id="PR00458">
    <property type="entry name" value="PEROXIDASE"/>
</dbReference>
<dbReference type="InterPro" id="IPR002016">
    <property type="entry name" value="Haem_peroxidase"/>
</dbReference>
<feature type="binding site" evidence="11">
    <location>
        <position position="69"/>
    </location>
    <ligand>
        <name>Ca(2+)</name>
        <dbReference type="ChEBI" id="CHEBI:29108"/>
        <label>1</label>
    </ligand>
</feature>
<dbReference type="Gene3D" id="1.10.420.10">
    <property type="entry name" value="Peroxidase, domain 2"/>
    <property type="match status" value="1"/>
</dbReference>
<comment type="cofactor">
    <cofactor evidence="11 14">
        <name>heme b</name>
        <dbReference type="ChEBI" id="CHEBI:60344"/>
    </cofactor>
    <text evidence="11 14">Binds 1 heme b (iron(II)-protoporphyrin IX) group per subunit.</text>
</comment>
<dbReference type="GO" id="GO:0046872">
    <property type="term" value="F:metal ion binding"/>
    <property type="evidence" value="ECO:0007669"/>
    <property type="project" value="UniProtKB-UniRule"/>
</dbReference>
<dbReference type="EC" id="1.11.1.7" evidence="2 14"/>
<keyword evidence="8 13" id="KW-1015">Disulfide bond</keyword>
<feature type="binding site" evidence="11">
    <location>
        <position position="76"/>
    </location>
    <ligand>
        <name>Ca(2+)</name>
        <dbReference type="ChEBI" id="CHEBI:29108"/>
        <label>1</label>
    </ligand>
</feature>
<dbReference type="PROSITE" id="PS50873">
    <property type="entry name" value="PEROXIDASE_4"/>
    <property type="match status" value="1"/>
</dbReference>
<feature type="binding site" evidence="11">
    <location>
        <position position="78"/>
    </location>
    <ligand>
        <name>Ca(2+)</name>
        <dbReference type="ChEBI" id="CHEBI:29108"/>
        <label>1</label>
    </ligand>
</feature>
<feature type="disulfide bond" evidence="13">
    <location>
        <begin position="198"/>
        <end position="226"/>
    </location>
</feature>
<feature type="domain" description="Plant heme peroxidase family profile" evidence="15">
    <location>
        <begin position="27"/>
        <end position="320"/>
    </location>
</feature>
<dbReference type="AlphaFoldDB" id="A0AAW1KB71"/>
<keyword evidence="7 11" id="KW-0408">Iron</keyword>
<dbReference type="GO" id="GO:0006979">
    <property type="term" value="P:response to oxidative stress"/>
    <property type="evidence" value="ECO:0007669"/>
    <property type="project" value="UniProtKB-UniRule"/>
</dbReference>
<name>A0AAW1KB71_SAPOF</name>
<gene>
    <name evidence="16" type="ORF">RND81_06G138500</name>
</gene>
<evidence type="ECO:0000256" key="5">
    <source>
        <dbReference type="ARBA" id="ARBA00022723"/>
    </source>
</evidence>
<comment type="subcellular location">
    <subcellularLocation>
        <location evidence="14">Secreted</location>
    </subcellularLocation>
</comment>
<feature type="binding site" evidence="11">
    <location>
        <position position="72"/>
    </location>
    <ligand>
        <name>Ca(2+)</name>
        <dbReference type="ChEBI" id="CHEBI:29108"/>
        <label>1</label>
    </ligand>
</feature>
<sequence length="320" mass="35065">MEAWFRLTLQLVILMLGVHARAKEGDQLAYDYYELTCPLVRHFVRNEMLSIFAADVTAPAALLRLLFHDCQVQGCDASILLDSRDSEIHASRNFGIRKLEAISKIKSMLEATCPGQVSCADIIALAATNSIALSGGPLIQIPLGRKDATNSSSYQADAFLPSASINVDQLLRIFMGKGMDLEESVAILGAHTLGTGHCINIVDRLYKPKPTDNMNVDFQLAMRAVCPNQVPNINTTLLPNDATPTIFDNAYFWGILKGKGLFSIDSSVSTDHRTMMIASLFAADQNHFFKAFSSAFVKLSTSNVLTGNMGEVRKRCDQVN</sequence>
<evidence type="ECO:0000256" key="6">
    <source>
        <dbReference type="ARBA" id="ARBA00023002"/>
    </source>
</evidence>
<dbReference type="PANTHER" id="PTHR31517:SF81">
    <property type="entry name" value="PEROXIDASE"/>
    <property type="match status" value="1"/>
</dbReference>
<keyword evidence="5 11" id="KW-0479">Metal-binding</keyword>
<accession>A0AAW1KB71</accession>
<evidence type="ECO:0000256" key="12">
    <source>
        <dbReference type="PIRSR" id="PIRSR600823-4"/>
    </source>
</evidence>
<dbReference type="Proteomes" id="UP001443914">
    <property type="component" value="Unassembled WGS sequence"/>
</dbReference>
<feature type="site" description="Transition state stabilizer" evidence="12">
    <location>
        <position position="64"/>
    </location>
</feature>
<evidence type="ECO:0000259" key="15">
    <source>
        <dbReference type="PROSITE" id="PS50873"/>
    </source>
</evidence>
<keyword evidence="6 14" id="KW-0560">Oxidoreductase</keyword>
<evidence type="ECO:0000256" key="10">
    <source>
        <dbReference type="PIRSR" id="PIRSR600823-2"/>
    </source>
</evidence>
<reference evidence="16" key="1">
    <citation type="submission" date="2024-03" db="EMBL/GenBank/DDBJ databases">
        <title>WGS assembly of Saponaria officinalis var. Norfolk2.</title>
        <authorList>
            <person name="Jenkins J."/>
            <person name="Shu S."/>
            <person name="Grimwood J."/>
            <person name="Barry K."/>
            <person name="Goodstein D."/>
            <person name="Schmutz J."/>
            <person name="Leebens-Mack J."/>
            <person name="Osbourn A."/>
        </authorList>
    </citation>
    <scope>NUCLEOTIDE SEQUENCE [LARGE SCALE GENOMIC DNA]</scope>
    <source>
        <strain evidence="16">JIC</strain>
    </source>
</reference>
<organism evidence="16 17">
    <name type="scientific">Saponaria officinalis</name>
    <name type="common">Common soapwort</name>
    <name type="synonym">Lychnis saponaria</name>
    <dbReference type="NCBI Taxonomy" id="3572"/>
    <lineage>
        <taxon>Eukaryota</taxon>
        <taxon>Viridiplantae</taxon>
        <taxon>Streptophyta</taxon>
        <taxon>Embryophyta</taxon>
        <taxon>Tracheophyta</taxon>
        <taxon>Spermatophyta</taxon>
        <taxon>Magnoliopsida</taxon>
        <taxon>eudicotyledons</taxon>
        <taxon>Gunneridae</taxon>
        <taxon>Pentapetalae</taxon>
        <taxon>Caryophyllales</taxon>
        <taxon>Caryophyllaceae</taxon>
        <taxon>Caryophylleae</taxon>
        <taxon>Saponaria</taxon>
    </lineage>
</organism>
<evidence type="ECO:0000256" key="4">
    <source>
        <dbReference type="ARBA" id="ARBA00022617"/>
    </source>
</evidence>
<dbReference type="GO" id="GO:0005576">
    <property type="term" value="C:extracellular region"/>
    <property type="evidence" value="ECO:0007669"/>
    <property type="project" value="UniProtKB-SubCell"/>
</dbReference>
<dbReference type="SUPFAM" id="SSF48113">
    <property type="entry name" value="Heme-dependent peroxidases"/>
    <property type="match status" value="1"/>
</dbReference>
<dbReference type="FunFam" id="1.10.420.10:FF:000001">
    <property type="entry name" value="Peroxidase"/>
    <property type="match status" value="1"/>
</dbReference>
<evidence type="ECO:0000256" key="2">
    <source>
        <dbReference type="ARBA" id="ARBA00012313"/>
    </source>
</evidence>
<feature type="signal peptide" evidence="14">
    <location>
        <begin position="1"/>
        <end position="22"/>
    </location>
</feature>
<feature type="binding site" description="axial binding residue" evidence="11">
    <location>
        <position position="191"/>
    </location>
    <ligand>
        <name>heme b</name>
        <dbReference type="ChEBI" id="CHEBI:60344"/>
    </ligand>
    <ligandPart>
        <name>Fe</name>
        <dbReference type="ChEBI" id="CHEBI:18248"/>
    </ligandPart>
</feature>
<dbReference type="InterPro" id="IPR000823">
    <property type="entry name" value="Peroxidase_pln"/>
</dbReference>
<feature type="disulfide bond" evidence="13">
    <location>
        <begin position="119"/>
        <end position="316"/>
    </location>
</feature>
<keyword evidence="17" id="KW-1185">Reference proteome</keyword>
<feature type="disulfide bond" evidence="13">
    <location>
        <begin position="70"/>
        <end position="75"/>
    </location>
</feature>
<evidence type="ECO:0000256" key="7">
    <source>
        <dbReference type="ARBA" id="ARBA00023004"/>
    </source>
</evidence>
<evidence type="ECO:0000256" key="8">
    <source>
        <dbReference type="ARBA" id="ARBA00023157"/>
    </source>
</evidence>
<evidence type="ECO:0000256" key="13">
    <source>
        <dbReference type="PIRSR" id="PIRSR600823-5"/>
    </source>
</evidence>
<keyword evidence="14" id="KW-0732">Signal</keyword>
<dbReference type="EMBL" id="JBDFQZ010000006">
    <property type="protein sequence ID" value="KAK9715037.1"/>
    <property type="molecule type" value="Genomic_DNA"/>
</dbReference>
<feature type="binding site" evidence="11">
    <location>
        <position position="87"/>
    </location>
    <ligand>
        <name>Ca(2+)</name>
        <dbReference type="ChEBI" id="CHEBI:29108"/>
        <label>1</label>
    </ligand>
</feature>
<dbReference type="GO" id="GO:0020037">
    <property type="term" value="F:heme binding"/>
    <property type="evidence" value="ECO:0007669"/>
    <property type="project" value="UniProtKB-UniRule"/>
</dbReference>
<keyword evidence="11 14" id="KW-0106">Calcium</keyword>
<evidence type="ECO:0000313" key="16">
    <source>
        <dbReference type="EMBL" id="KAK9715037.1"/>
    </source>
</evidence>
<dbReference type="Gene3D" id="1.10.520.10">
    <property type="match status" value="1"/>
</dbReference>
<comment type="caution">
    <text evidence="16">The sequence shown here is derived from an EMBL/GenBank/DDBJ whole genome shotgun (WGS) entry which is preliminary data.</text>
</comment>
<evidence type="ECO:0000256" key="3">
    <source>
        <dbReference type="ARBA" id="ARBA00022559"/>
    </source>
</evidence>
<feature type="binding site" evidence="11">
    <location>
        <position position="241"/>
    </location>
    <ligand>
        <name>Ca(2+)</name>
        <dbReference type="ChEBI" id="CHEBI:29108"/>
        <label>2</label>
    </ligand>
</feature>
<evidence type="ECO:0000256" key="11">
    <source>
        <dbReference type="PIRSR" id="PIRSR600823-3"/>
    </source>
</evidence>
<feature type="binding site" evidence="11">
    <location>
        <position position="192"/>
    </location>
    <ligand>
        <name>Ca(2+)</name>
        <dbReference type="ChEBI" id="CHEBI:29108"/>
        <label>2</label>
    </ligand>
</feature>
<dbReference type="InterPro" id="IPR010255">
    <property type="entry name" value="Haem_peroxidase_sf"/>
</dbReference>
<feature type="binding site" evidence="10">
    <location>
        <position position="161"/>
    </location>
    <ligand>
        <name>substrate</name>
    </ligand>
</feature>
<dbReference type="GO" id="GO:0042744">
    <property type="term" value="P:hydrogen peroxide catabolic process"/>
    <property type="evidence" value="ECO:0007669"/>
    <property type="project" value="UniProtKB-KW"/>
</dbReference>
<feature type="binding site" evidence="11">
    <location>
        <position position="74"/>
    </location>
    <ligand>
        <name>Ca(2+)</name>
        <dbReference type="ChEBI" id="CHEBI:29108"/>
        <label>1</label>
    </ligand>
</feature>
<dbReference type="PRINTS" id="PR00461">
    <property type="entry name" value="PLPEROXIDASE"/>
</dbReference>
<keyword evidence="3 14" id="KW-0575">Peroxidase</keyword>
<keyword evidence="14" id="KW-0376">Hydrogen peroxide</keyword>
<proteinExistence type="inferred from homology"/>
<dbReference type="InterPro" id="IPR033905">
    <property type="entry name" value="Secretory_peroxidase"/>
</dbReference>